<feature type="region of interest" description="Disordered" evidence="1">
    <location>
        <begin position="86"/>
        <end position="146"/>
    </location>
</feature>
<gene>
    <name evidence="2" type="ORF">EJB05_32958</name>
</gene>
<evidence type="ECO:0000313" key="3">
    <source>
        <dbReference type="Proteomes" id="UP000324897"/>
    </source>
</evidence>
<keyword evidence="3" id="KW-1185">Reference proteome</keyword>
<dbReference type="EMBL" id="RWGY01000029">
    <property type="protein sequence ID" value="TVU16954.1"/>
    <property type="molecule type" value="Genomic_DNA"/>
</dbReference>
<dbReference type="AlphaFoldDB" id="A0A5J9TZZ2"/>
<organism evidence="2 3">
    <name type="scientific">Eragrostis curvula</name>
    <name type="common">weeping love grass</name>
    <dbReference type="NCBI Taxonomy" id="38414"/>
    <lineage>
        <taxon>Eukaryota</taxon>
        <taxon>Viridiplantae</taxon>
        <taxon>Streptophyta</taxon>
        <taxon>Embryophyta</taxon>
        <taxon>Tracheophyta</taxon>
        <taxon>Spermatophyta</taxon>
        <taxon>Magnoliopsida</taxon>
        <taxon>Liliopsida</taxon>
        <taxon>Poales</taxon>
        <taxon>Poaceae</taxon>
        <taxon>PACMAD clade</taxon>
        <taxon>Chloridoideae</taxon>
        <taxon>Eragrostideae</taxon>
        <taxon>Eragrostidinae</taxon>
        <taxon>Eragrostis</taxon>
    </lineage>
</organism>
<evidence type="ECO:0000313" key="2">
    <source>
        <dbReference type="EMBL" id="TVU16954.1"/>
    </source>
</evidence>
<protein>
    <submittedName>
        <fullName evidence="2">Uncharacterized protein</fullName>
    </submittedName>
</protein>
<dbReference type="Gramene" id="TVU16954">
    <property type="protein sequence ID" value="TVU16954"/>
    <property type="gene ID" value="EJB05_32958"/>
</dbReference>
<comment type="caution">
    <text evidence="2">The sequence shown here is derived from an EMBL/GenBank/DDBJ whole genome shotgun (WGS) entry which is preliminary data.</text>
</comment>
<feature type="non-terminal residue" evidence="2">
    <location>
        <position position="1"/>
    </location>
</feature>
<proteinExistence type="predicted"/>
<evidence type="ECO:0000256" key="1">
    <source>
        <dbReference type="SAM" id="MobiDB-lite"/>
    </source>
</evidence>
<name>A0A5J9TZZ2_9POAL</name>
<feature type="compositionally biased region" description="Basic and acidic residues" evidence="1">
    <location>
        <begin position="110"/>
        <end position="127"/>
    </location>
</feature>
<sequence>MCGRCPKNFGAPKFNHATEDQTTEARTRSIDAAPDRCFLSPPSPDRFLNLKRRRHGPGPCCDDLPPALLLWCNVCESRLLQRTTLPPPVTPRKFIRSSSSARALRKKKQRQESLDKSVKGAMDKFVLKDSQGPSNNQTIDPHDGQRQQILVRKF</sequence>
<reference evidence="2 3" key="1">
    <citation type="journal article" date="2019" name="Sci. Rep.">
        <title>A high-quality genome of Eragrostis curvula grass provides insights into Poaceae evolution and supports new strategies to enhance forage quality.</title>
        <authorList>
            <person name="Carballo J."/>
            <person name="Santos B.A.C.M."/>
            <person name="Zappacosta D."/>
            <person name="Garbus I."/>
            <person name="Selva J.P."/>
            <person name="Gallo C.A."/>
            <person name="Diaz A."/>
            <person name="Albertini E."/>
            <person name="Caccamo M."/>
            <person name="Echenique V."/>
        </authorList>
    </citation>
    <scope>NUCLEOTIDE SEQUENCE [LARGE SCALE GENOMIC DNA]</scope>
    <source>
        <strain evidence="3">cv. Victoria</strain>
        <tissue evidence="2">Leaf</tissue>
    </source>
</reference>
<dbReference type="Proteomes" id="UP000324897">
    <property type="component" value="Chromosome 7"/>
</dbReference>
<accession>A0A5J9TZZ2</accession>